<dbReference type="SUPFAM" id="SSF53850">
    <property type="entry name" value="Periplasmic binding protein-like II"/>
    <property type="match status" value="1"/>
</dbReference>
<comment type="caution">
    <text evidence="1">The sequence shown here is derived from an EMBL/GenBank/DDBJ whole genome shotgun (WGS) entry which is preliminary data.</text>
</comment>
<dbReference type="Proteomes" id="UP001231915">
    <property type="component" value="Unassembled WGS sequence"/>
</dbReference>
<evidence type="ECO:0008006" key="3">
    <source>
        <dbReference type="Google" id="ProtNLM"/>
    </source>
</evidence>
<keyword evidence="2" id="KW-1185">Reference proteome</keyword>
<reference evidence="1 2" key="1">
    <citation type="submission" date="2023-05" db="EMBL/GenBank/DDBJ databases">
        <title>Pseudoalteromonas ardens sp. nov., Pseudoalteromonas obscura sp. nov., and Pseudoalteromonas umbrosa sp. nov., isolated from the coral Montipora capitata.</title>
        <authorList>
            <person name="Thomas E.M."/>
            <person name="Smith E.M."/>
            <person name="Papke E."/>
            <person name="Shlafstein M.D."/>
            <person name="Oline D.K."/>
            <person name="Videau P."/>
            <person name="Saw J.H."/>
            <person name="Strangman W.K."/>
            <person name="Ushijima B."/>
        </authorList>
    </citation>
    <scope>NUCLEOTIDE SEQUENCE [LARGE SCALE GENOMIC DNA]</scope>
    <source>
        <strain evidence="1 2">P94</strain>
    </source>
</reference>
<gene>
    <name evidence="1" type="ORF">QNM18_16345</name>
</gene>
<sequence length="292" mass="33523">MRLAKRWVWACILPFFMSINECLANKARIYLDEEDELKVFTSLTAPSNIAGATNKLLFDVLDNDSIEFALSSYNRALREMQSNTQAICTINRIKTAEREASFLFSLPVNFYVSRRLYQHASARKLANAVLNPNGEIRSLQSLFKVYSSKLIALSDNMSYGPFLDDQLKQVDSSNKVIRSGSEQYETIYRMFRLQRVDYLLGYPAEVFRHVKNDGASYRSYKIAGTPTFILGHVMCNKTSNSQALIKAINKAMRKIYKTQSFVAAHLNFLPPSEHKITQSIIEKYKYELDEKQ</sequence>
<dbReference type="EMBL" id="JASJUT010000007">
    <property type="protein sequence ID" value="MDK2596620.1"/>
    <property type="molecule type" value="Genomic_DNA"/>
</dbReference>
<organism evidence="1 2">
    <name type="scientific">Pseudoalteromonas obscura</name>
    <dbReference type="NCBI Taxonomy" id="3048491"/>
    <lineage>
        <taxon>Bacteria</taxon>
        <taxon>Pseudomonadati</taxon>
        <taxon>Pseudomonadota</taxon>
        <taxon>Gammaproteobacteria</taxon>
        <taxon>Alteromonadales</taxon>
        <taxon>Pseudoalteromonadaceae</taxon>
        <taxon>Pseudoalteromonas</taxon>
    </lineage>
</organism>
<dbReference type="RefSeq" id="WP_284137823.1">
    <property type="nucleotide sequence ID" value="NZ_JASJUT010000007.1"/>
</dbReference>
<protein>
    <recommendedName>
        <fullName evidence="3">Solute-binding protein family 3/N-terminal domain-containing protein</fullName>
    </recommendedName>
</protein>
<accession>A0ABT7ENJ3</accession>
<evidence type="ECO:0000313" key="1">
    <source>
        <dbReference type="EMBL" id="MDK2596620.1"/>
    </source>
</evidence>
<evidence type="ECO:0000313" key="2">
    <source>
        <dbReference type="Proteomes" id="UP001231915"/>
    </source>
</evidence>
<name>A0ABT7ENJ3_9GAMM</name>
<dbReference type="Gene3D" id="3.40.190.10">
    <property type="entry name" value="Periplasmic binding protein-like II"/>
    <property type="match status" value="2"/>
</dbReference>
<proteinExistence type="predicted"/>